<reference evidence="1 2" key="1">
    <citation type="submission" date="2020-03" db="EMBL/GenBank/DDBJ databases">
        <authorList>
            <person name="Sun Q."/>
        </authorList>
    </citation>
    <scope>NUCLEOTIDE SEQUENCE [LARGE SCALE GENOMIC DNA]</scope>
    <source>
        <strain evidence="1 2">JC162</strain>
    </source>
</reference>
<evidence type="ECO:0000313" key="2">
    <source>
        <dbReference type="Proteomes" id="UP000548582"/>
    </source>
</evidence>
<protein>
    <recommendedName>
        <fullName evidence="3">Peptidase C39-like domain-containing protein</fullName>
    </recommendedName>
</protein>
<name>A0A848EDD8_9PROT</name>
<dbReference type="Gene3D" id="3.90.70.10">
    <property type="entry name" value="Cysteine proteinases"/>
    <property type="match status" value="1"/>
</dbReference>
<gene>
    <name evidence="1" type="ORF">GWK16_12730</name>
</gene>
<dbReference type="AlphaFoldDB" id="A0A848EDD8"/>
<sequence>MVYEAGKWVREKNRDGNWFEFVLQKRGNSCGPACVLIMKQLWNPAARYQISEDVFRGLVALAERGRLNAGISAISRSAGGLHDWTRNGSEAAPLVQILKAQPSPITTARTVAGNAAAVLDALQKSSSKRPAIVGWWWGRRGERSNGGHWTVCVGPTKDGRDLTILDPWNGIQYIGNHRQSFWNYVCNTDAGVSTGWFDPNDANDPAVIATY</sequence>
<dbReference type="RefSeq" id="WP_170054328.1">
    <property type="nucleotide sequence ID" value="NZ_JABBKX010000003.1"/>
</dbReference>
<evidence type="ECO:0008006" key="3">
    <source>
        <dbReference type="Google" id="ProtNLM"/>
    </source>
</evidence>
<proteinExistence type="predicted"/>
<dbReference type="Proteomes" id="UP000548582">
    <property type="component" value="Unassembled WGS sequence"/>
</dbReference>
<comment type="caution">
    <text evidence="1">The sequence shown here is derived from an EMBL/GenBank/DDBJ whole genome shotgun (WGS) entry which is preliminary data.</text>
</comment>
<organism evidence="1 2">
    <name type="scientific">Neoroseomonas marina</name>
    <dbReference type="NCBI Taxonomy" id="1232220"/>
    <lineage>
        <taxon>Bacteria</taxon>
        <taxon>Pseudomonadati</taxon>
        <taxon>Pseudomonadota</taxon>
        <taxon>Alphaproteobacteria</taxon>
        <taxon>Acetobacterales</taxon>
        <taxon>Acetobacteraceae</taxon>
        <taxon>Neoroseomonas</taxon>
    </lineage>
</organism>
<keyword evidence="2" id="KW-1185">Reference proteome</keyword>
<evidence type="ECO:0000313" key="1">
    <source>
        <dbReference type="EMBL" id="NMJ42112.1"/>
    </source>
</evidence>
<accession>A0A848EDD8</accession>
<dbReference type="EMBL" id="JABBKX010000003">
    <property type="protein sequence ID" value="NMJ42112.1"/>
    <property type="molecule type" value="Genomic_DNA"/>
</dbReference>